<comment type="caution">
    <text evidence="2">The sequence shown here is derived from an EMBL/GenBank/DDBJ whole genome shotgun (WGS) entry which is preliminary data.</text>
</comment>
<feature type="transmembrane region" description="Helical" evidence="1">
    <location>
        <begin position="109"/>
        <end position="127"/>
    </location>
</feature>
<keyword evidence="1" id="KW-0812">Transmembrane</keyword>
<feature type="transmembrane region" description="Helical" evidence="1">
    <location>
        <begin position="158"/>
        <end position="176"/>
    </location>
</feature>
<dbReference type="AlphaFoldDB" id="A0A7W9AMQ7"/>
<accession>A0A7W9AMQ7</accession>
<sequence length="179" mass="19182">MTYETMPLASLREQFRATSTASMPLAGIILWTIAAVASVIVSPKTLGFAVAFGSGLIFPLALLIDRLRGRQLMKSGAGNPVLANFMGGIVMIGLLWPLVIIAGLNNPGIIVLGAAILLALVWIPFGWSADDPVGMQHAIGRCVAAYAAYLFVPRPWHLTAICIVVIAAYLFSFARMRRD</sequence>
<dbReference type="InterPro" id="IPR053824">
    <property type="entry name" value="DUF7010"/>
</dbReference>
<dbReference type="Pfam" id="PF22765">
    <property type="entry name" value="DUF7010"/>
    <property type="match status" value="1"/>
</dbReference>
<name>A0A7W9AMQ7_9SPHN</name>
<protein>
    <submittedName>
        <fullName evidence="2">Uncharacterized protein</fullName>
    </submittedName>
</protein>
<proteinExistence type="predicted"/>
<feature type="transmembrane region" description="Helical" evidence="1">
    <location>
        <begin position="21"/>
        <end position="40"/>
    </location>
</feature>
<feature type="transmembrane region" description="Helical" evidence="1">
    <location>
        <begin position="85"/>
        <end position="103"/>
    </location>
</feature>
<evidence type="ECO:0000256" key="1">
    <source>
        <dbReference type="SAM" id="Phobius"/>
    </source>
</evidence>
<gene>
    <name evidence="2" type="ORF">FHR19_000624</name>
</gene>
<evidence type="ECO:0000313" key="3">
    <source>
        <dbReference type="Proteomes" id="UP000557739"/>
    </source>
</evidence>
<feature type="transmembrane region" description="Helical" evidence="1">
    <location>
        <begin position="46"/>
        <end position="64"/>
    </location>
</feature>
<dbReference type="Proteomes" id="UP000557739">
    <property type="component" value="Unassembled WGS sequence"/>
</dbReference>
<keyword evidence="3" id="KW-1185">Reference proteome</keyword>
<dbReference type="EMBL" id="JACIJJ010000001">
    <property type="protein sequence ID" value="MBB5697299.1"/>
    <property type="molecule type" value="Genomic_DNA"/>
</dbReference>
<reference evidence="2 3" key="1">
    <citation type="submission" date="2020-08" db="EMBL/GenBank/DDBJ databases">
        <title>Genomic Encyclopedia of Type Strains, Phase IV (KMG-IV): sequencing the most valuable type-strain genomes for metagenomic binning, comparative biology and taxonomic classification.</title>
        <authorList>
            <person name="Goeker M."/>
        </authorList>
    </citation>
    <scope>NUCLEOTIDE SEQUENCE [LARGE SCALE GENOMIC DNA]</scope>
    <source>
        <strain evidence="2 3">DSM 27244</strain>
    </source>
</reference>
<evidence type="ECO:0000313" key="2">
    <source>
        <dbReference type="EMBL" id="MBB5697299.1"/>
    </source>
</evidence>
<keyword evidence="1" id="KW-1133">Transmembrane helix</keyword>
<dbReference type="RefSeq" id="WP_184024174.1">
    <property type="nucleotide sequence ID" value="NZ_JACIJJ010000001.1"/>
</dbReference>
<keyword evidence="1" id="KW-0472">Membrane</keyword>
<organism evidence="2 3">
    <name type="scientific">Sphingomonas yantingensis</name>
    <dbReference type="NCBI Taxonomy" id="1241761"/>
    <lineage>
        <taxon>Bacteria</taxon>
        <taxon>Pseudomonadati</taxon>
        <taxon>Pseudomonadota</taxon>
        <taxon>Alphaproteobacteria</taxon>
        <taxon>Sphingomonadales</taxon>
        <taxon>Sphingomonadaceae</taxon>
        <taxon>Sphingomonas</taxon>
    </lineage>
</organism>